<keyword evidence="6" id="KW-0326">Glycosidase</keyword>
<dbReference type="GO" id="GO:0006004">
    <property type="term" value="P:fucose metabolic process"/>
    <property type="evidence" value="ECO:0007669"/>
    <property type="project" value="InterPro"/>
</dbReference>
<evidence type="ECO:0000256" key="3">
    <source>
        <dbReference type="ARBA" id="ARBA00012662"/>
    </source>
</evidence>
<organism evidence="8 9">
    <name type="scientific">Robinsoniella peoriensis</name>
    <dbReference type="NCBI Taxonomy" id="180332"/>
    <lineage>
        <taxon>Bacteria</taxon>
        <taxon>Bacillati</taxon>
        <taxon>Bacillota</taxon>
        <taxon>Clostridia</taxon>
        <taxon>Lachnospirales</taxon>
        <taxon>Lachnospiraceae</taxon>
        <taxon>Robinsoniella</taxon>
    </lineage>
</organism>
<evidence type="ECO:0000256" key="5">
    <source>
        <dbReference type="ARBA" id="ARBA00022801"/>
    </source>
</evidence>
<dbReference type="SMART" id="SM00812">
    <property type="entry name" value="Alpha_L_fucos"/>
    <property type="match status" value="1"/>
</dbReference>
<evidence type="ECO:0000256" key="1">
    <source>
        <dbReference type="ARBA" id="ARBA00004071"/>
    </source>
</evidence>
<dbReference type="EC" id="3.2.1.51" evidence="3"/>
<dbReference type="InterPro" id="IPR016286">
    <property type="entry name" value="FUC_metazoa-typ"/>
</dbReference>
<dbReference type="InterPro" id="IPR017853">
    <property type="entry name" value="GH"/>
</dbReference>
<comment type="caution">
    <text evidence="8">The sequence shown here is derived from an EMBL/GenBank/DDBJ whole genome shotgun (WGS) entry which is preliminary data.</text>
</comment>
<dbReference type="FunFam" id="3.20.20.80:FF:000158">
    <property type="entry name" value="Exported alpha-L-fucosidase"/>
    <property type="match status" value="1"/>
</dbReference>
<dbReference type="Pfam" id="PF01120">
    <property type="entry name" value="Alpha_L_fucos"/>
    <property type="match status" value="1"/>
</dbReference>
<evidence type="ECO:0000313" key="8">
    <source>
        <dbReference type="EMBL" id="TLD02592.1"/>
    </source>
</evidence>
<protein>
    <recommendedName>
        <fullName evidence="3">alpha-L-fucosidase</fullName>
        <ecNumber evidence="3">3.2.1.51</ecNumber>
    </recommendedName>
</protein>
<dbReference type="Gene3D" id="3.20.20.80">
    <property type="entry name" value="Glycosidases"/>
    <property type="match status" value="1"/>
</dbReference>
<comment type="similarity">
    <text evidence="2">Belongs to the glycosyl hydrolase 29 family.</text>
</comment>
<keyword evidence="4" id="KW-0732">Signal</keyword>
<reference evidence="8 9" key="1">
    <citation type="journal article" date="2019" name="Anaerobe">
        <title>Detection of Robinsoniella peoriensis in multiple bone samples of a trauma patient.</title>
        <authorList>
            <person name="Schrottner P."/>
            <person name="Hartwich K."/>
            <person name="Bunk B."/>
            <person name="Schober I."/>
            <person name="Helbig S."/>
            <person name="Rudolph W.W."/>
            <person name="Gunzer F."/>
        </authorList>
    </citation>
    <scope>NUCLEOTIDE SEQUENCE [LARGE SCALE GENOMIC DNA]</scope>
    <source>
        <strain evidence="8 9">DSM 106044</strain>
    </source>
</reference>
<proteinExistence type="inferred from homology"/>
<comment type="function">
    <text evidence="1">Alpha-L-fucosidase is responsible for hydrolyzing the alpha-1,6-linked fucose joined to the reducing-end N-acetylglucosamine of the carbohydrate moieties of glycoproteins.</text>
</comment>
<evidence type="ECO:0000256" key="2">
    <source>
        <dbReference type="ARBA" id="ARBA00007951"/>
    </source>
</evidence>
<dbReference type="Proteomes" id="UP000306509">
    <property type="component" value="Unassembled WGS sequence"/>
</dbReference>
<dbReference type="GO" id="GO:0016139">
    <property type="term" value="P:glycoside catabolic process"/>
    <property type="evidence" value="ECO:0007669"/>
    <property type="project" value="TreeGrafter"/>
</dbReference>
<dbReference type="PANTHER" id="PTHR10030:SF37">
    <property type="entry name" value="ALPHA-L-FUCOSIDASE-RELATED"/>
    <property type="match status" value="1"/>
</dbReference>
<dbReference type="InterPro" id="IPR000933">
    <property type="entry name" value="Glyco_hydro_29"/>
</dbReference>
<sequence>MYDLKPYLEEIDKVIARGPFADSWDSLQHYQVPDWYRKAKFGIFIHWGVYSVPAFGSEWYSRNMYIQGCPEFEHHVRTYGAHKDFGYKDFIPMFDAPKFDPEAWADLFQKAGAKYVVPVAEHHDGFQMYKSEISHWNAFEMGPHRDILGELDHSFKERNMETGASSHRIEHWFFMGRGKEFDSDIKEPMERGDFYWPAMPERDHYDLYSQPEPTEEFLQDWLCRTCEIIDQYHPKILYFDWWIQHHTAKPYLKKLAAYYYNRAAQWGEEVVINYKHDAYMFGSAVVDIERGQFAEMKPYFWQTDTAIALNSWCYTENNEFRPAEDLICDLVDIVSKNGCLLLNVGPKADGSISPEDTKILLEIGEWLKVNGEAIYDTGVWRKYGEGPTEIVEGQFSDSIKKNFTHEDIRYTVNGSYLYATALKCSPDGNYTLKALGIQDASRQANFHGIVLDADVLGFEEKPEWVRDENGLHIHVNTVQSCKPVVFKIRID</sequence>
<dbReference type="EMBL" id="QGQD01000012">
    <property type="protein sequence ID" value="TLD02592.1"/>
    <property type="molecule type" value="Genomic_DNA"/>
</dbReference>
<dbReference type="InterPro" id="IPR013780">
    <property type="entry name" value="Glyco_hydro_b"/>
</dbReference>
<dbReference type="GO" id="GO:0004560">
    <property type="term" value="F:alpha-L-fucosidase activity"/>
    <property type="evidence" value="ECO:0007669"/>
    <property type="project" value="InterPro"/>
</dbReference>
<dbReference type="PANTHER" id="PTHR10030">
    <property type="entry name" value="ALPHA-L-FUCOSIDASE"/>
    <property type="match status" value="1"/>
</dbReference>
<name>A0A4U8QBX7_9FIRM</name>
<evidence type="ECO:0000256" key="6">
    <source>
        <dbReference type="ARBA" id="ARBA00023295"/>
    </source>
</evidence>
<evidence type="ECO:0000313" key="9">
    <source>
        <dbReference type="Proteomes" id="UP000306509"/>
    </source>
</evidence>
<evidence type="ECO:0000256" key="4">
    <source>
        <dbReference type="ARBA" id="ARBA00022729"/>
    </source>
</evidence>
<keyword evidence="5" id="KW-0378">Hydrolase</keyword>
<accession>A0A4U8QBX7</accession>
<dbReference type="SUPFAM" id="SSF51445">
    <property type="entry name" value="(Trans)glycosidases"/>
    <property type="match status" value="1"/>
</dbReference>
<dbReference type="Gene3D" id="2.60.40.1180">
    <property type="entry name" value="Golgi alpha-mannosidase II"/>
    <property type="match status" value="1"/>
</dbReference>
<dbReference type="GO" id="GO:0005764">
    <property type="term" value="C:lysosome"/>
    <property type="evidence" value="ECO:0007669"/>
    <property type="project" value="TreeGrafter"/>
</dbReference>
<dbReference type="InterPro" id="IPR057739">
    <property type="entry name" value="Glyco_hydro_29_N"/>
</dbReference>
<keyword evidence="9" id="KW-1185">Reference proteome</keyword>
<dbReference type="STRING" id="180332.GCA_000797495_00834"/>
<dbReference type="AlphaFoldDB" id="A0A4U8QBX7"/>
<dbReference type="RefSeq" id="WP_138001738.1">
    <property type="nucleotide sequence ID" value="NZ_QGQD01000012.1"/>
</dbReference>
<evidence type="ECO:0000259" key="7">
    <source>
        <dbReference type="Pfam" id="PF01120"/>
    </source>
</evidence>
<gene>
    <name evidence="8" type="ORF">DSM106044_00571</name>
</gene>
<dbReference type="PRINTS" id="PR00741">
    <property type="entry name" value="GLHYDRLASE29"/>
</dbReference>
<feature type="domain" description="Glycoside hydrolase family 29 N-terminal" evidence="7">
    <location>
        <begin position="14"/>
        <end position="372"/>
    </location>
</feature>